<dbReference type="GO" id="GO:0016787">
    <property type="term" value="F:hydrolase activity"/>
    <property type="evidence" value="ECO:0007669"/>
    <property type="project" value="UniProtKB-KW"/>
</dbReference>
<dbReference type="PANTHER" id="PTHR34047">
    <property type="entry name" value="NUCLEAR INTRON MATURASE 1, MITOCHONDRIAL-RELATED"/>
    <property type="match status" value="1"/>
</dbReference>
<dbReference type="RefSeq" id="WP_092212726.1">
    <property type="nucleotide sequence ID" value="NZ_FMUX01000015.1"/>
</dbReference>
<dbReference type="InterPro" id="IPR000477">
    <property type="entry name" value="RT_dom"/>
</dbReference>
<dbReference type="InterPro" id="IPR051083">
    <property type="entry name" value="GrpII_Intron_Splice-Mob/Def"/>
</dbReference>
<keyword evidence="4" id="KW-1185">Reference proteome</keyword>
<name>A0A1G5HPW5_9BACT</name>
<evidence type="ECO:0000256" key="1">
    <source>
        <dbReference type="ARBA" id="ARBA00034120"/>
    </source>
</evidence>
<comment type="similarity">
    <text evidence="1">Belongs to the bacterial reverse transcriptase family.</text>
</comment>
<protein>
    <submittedName>
        <fullName evidence="3">Predicted amidohydrolase</fullName>
    </submittedName>
</protein>
<sequence>MAVVDQKYRRLSPDIEFLSDEAVLAQAWKKCDIYIRMHNWYADILELEQASLMVPIWVKKWCIEVKKGDVEPKSDMRLVQAPKNAKWKFIKEKKSAKSWIYAPAKSEDDINEDEVCGPPLRPLAHLGIREQSLATAAMLCLADAVESMQGNTDQSTIQDAQEQGVYSYGNRLFCDWLQRSGGKQQARYRWGSAATYSQFFKDYERFLYRPSQVCQDALGQLFDEKLYVIKLDLSKFYDCIDRTKLINKLSKISADYIESFGTHITRKDENLKDKSEAFFKLLKQLMSWKWNNDDSINNIQLPDGLPQGLVAGGFFANAYMFEFDKDIGGLIKKDLPEGEDTFRLLDYCRYVDDMRVVVAAKKKFSALEVGDKLTNLFKDKLKAYCKGCSNKLTLNGEKTEVVPWEDYAVQGSTSRFMRDVQGQISQAPDPTTLANATGNLDHLLWLADTIEEGKDTDSNLPLANIAKPKMDVRDDTIQRFAANRLRTVLRLRRSMADPVLRIKDGVALQSVSEQQSLDHEIETIARKLIACWAKNPALTGVLRCGMDLFPSPDLLIPVLQALEAKIFYKQQDINENEKIVAYYILADLLKAGAIETGFHRDVSYPEHSDIAGYRNELRRLALVIVGTENIPWFVYQQASLYLAVMHYPVEKSNDLALQNYDILHMALKYEKPHSKNIEKHLCAGLIVLQLTGKKSHFDTWLCDWLNRMEPKKAVKLVDKIARVNPPTLINVCAKWKKNPKKSWYKHTKKKFFISNKTIKKSKTLSSWGTQRISLAAITNHPQNPFVQENALIKLAEALLSKGDEVEFDNHLSLHSLFIECEDWNSIQNPEKKIAISWEKISQEMPWCETPAWCQEDMQWAYHLGRLLRSSIIGEEDFTTRFYPIREIERNRFRGLNGSWYKRRMGLMPLGSGLGEEETPISPWMNELIMWLLQWPGLEIGGAASTDFDNVKSKSDLLERVKERKDVLTKYFGKLSNLPVYLLPVCSKKNSDLTAFKVGIVQTIMPLASDFCSKDPTFWRPEYRARHRAHLASMCRLVVQQLSSKAAASEKIYGSEEKLDLIVFPELAIHPDDMWLLSRLSDQTGATIFAGQTFVNHAYMNKPINRAVWLLRQESKSGRRLIRAFQGKQHGTSWEVKNGIAGHRPFQVVVEFKGSDNKSANLSGVICYDSTDIEIAADLREVTDGLLIAALNPDIHTFDSMVKALQYHMYQHIILANTGEFGGSTAQAPYKKDFVRLISHVHGNNQAVVSLFDVDLLAFKNRKNPKVPIARKTAPAGFNGRA</sequence>
<evidence type="ECO:0000313" key="3">
    <source>
        <dbReference type="EMBL" id="SCY65731.1"/>
    </source>
</evidence>
<reference evidence="3 4" key="1">
    <citation type="submission" date="2016-10" db="EMBL/GenBank/DDBJ databases">
        <authorList>
            <person name="de Groot N.N."/>
        </authorList>
    </citation>
    <scope>NUCLEOTIDE SEQUENCE [LARGE SCALE GENOMIC DNA]</scope>
    <source>
        <strain evidence="3 4">AA1</strain>
    </source>
</reference>
<organism evidence="3 4">
    <name type="scientific">Desulfoluna spongiiphila</name>
    <dbReference type="NCBI Taxonomy" id="419481"/>
    <lineage>
        <taxon>Bacteria</taxon>
        <taxon>Pseudomonadati</taxon>
        <taxon>Thermodesulfobacteriota</taxon>
        <taxon>Desulfobacteria</taxon>
        <taxon>Desulfobacterales</taxon>
        <taxon>Desulfolunaceae</taxon>
        <taxon>Desulfoluna</taxon>
    </lineage>
</organism>
<dbReference type="Pfam" id="PF00078">
    <property type="entry name" value="RVT_1"/>
    <property type="match status" value="1"/>
</dbReference>
<dbReference type="EMBL" id="FMUX01000015">
    <property type="protein sequence ID" value="SCY65731.1"/>
    <property type="molecule type" value="Genomic_DNA"/>
</dbReference>
<feature type="domain" description="Reverse transcriptase" evidence="2">
    <location>
        <begin position="162"/>
        <end position="450"/>
    </location>
</feature>
<evidence type="ECO:0000313" key="4">
    <source>
        <dbReference type="Proteomes" id="UP000198870"/>
    </source>
</evidence>
<dbReference type="InterPro" id="IPR036526">
    <property type="entry name" value="C-N_Hydrolase_sf"/>
</dbReference>
<dbReference type="PANTHER" id="PTHR34047:SF8">
    <property type="entry name" value="PROTEIN YKFC"/>
    <property type="match status" value="1"/>
</dbReference>
<dbReference type="PROSITE" id="PS50878">
    <property type="entry name" value="RT_POL"/>
    <property type="match status" value="1"/>
</dbReference>
<dbReference type="STRING" id="419481.SAMN05216233_11545"/>
<dbReference type="Proteomes" id="UP000198870">
    <property type="component" value="Unassembled WGS sequence"/>
</dbReference>
<dbReference type="OrthoDB" id="9780724at2"/>
<proteinExistence type="inferred from homology"/>
<gene>
    <name evidence="3" type="ORF">SAMN05216233_11545</name>
</gene>
<accession>A0A1G5HPW5</accession>
<dbReference type="CDD" id="cd01646">
    <property type="entry name" value="RT_Bac_retron_I"/>
    <property type="match status" value="1"/>
</dbReference>
<dbReference type="SUPFAM" id="SSF56317">
    <property type="entry name" value="Carbon-nitrogen hydrolase"/>
    <property type="match status" value="1"/>
</dbReference>
<keyword evidence="3" id="KW-0378">Hydrolase</keyword>
<evidence type="ECO:0000259" key="2">
    <source>
        <dbReference type="PROSITE" id="PS50878"/>
    </source>
</evidence>